<accession>A0ABQ2GU34</accession>
<sequence>MAAVTKTILIISQASCQELRPNEFKVCDMVEIGTWKIAIIKRAFIIGIDARHLSPKIKGDNKVFSGILTKLKQITSNILILKYRETTVKIEDPEESAFPNSPRKTCPKVVAISDTGIAINLLAKT</sequence>
<protein>
    <submittedName>
        <fullName evidence="1">Uncharacterized protein</fullName>
    </submittedName>
</protein>
<reference evidence="2" key="1">
    <citation type="journal article" date="2019" name="Int. J. Syst. Evol. Microbiol.">
        <title>The Global Catalogue of Microorganisms (GCM) 10K type strain sequencing project: providing services to taxonomists for standard genome sequencing and annotation.</title>
        <authorList>
            <consortium name="The Broad Institute Genomics Platform"/>
            <consortium name="The Broad Institute Genome Sequencing Center for Infectious Disease"/>
            <person name="Wu L."/>
            <person name="Ma J."/>
        </authorList>
    </citation>
    <scope>NUCLEOTIDE SEQUENCE [LARGE SCALE GENOMIC DNA]</scope>
    <source>
        <strain evidence="2">JCM 15443</strain>
    </source>
</reference>
<evidence type="ECO:0000313" key="1">
    <source>
        <dbReference type="EMBL" id="GGM13437.1"/>
    </source>
</evidence>
<gene>
    <name evidence="1" type="ORF">GCM10010841_22580</name>
</gene>
<organism evidence="1 2">
    <name type="scientific">Deinococcus aerophilus</name>
    <dbReference type="NCBI Taxonomy" id="522488"/>
    <lineage>
        <taxon>Bacteria</taxon>
        <taxon>Thermotogati</taxon>
        <taxon>Deinococcota</taxon>
        <taxon>Deinococci</taxon>
        <taxon>Deinococcales</taxon>
        <taxon>Deinococcaceae</taxon>
        <taxon>Deinococcus</taxon>
    </lineage>
</organism>
<dbReference type="EMBL" id="BMOM01000018">
    <property type="protein sequence ID" value="GGM13437.1"/>
    <property type="molecule type" value="Genomic_DNA"/>
</dbReference>
<name>A0ABQ2GU34_9DEIO</name>
<proteinExistence type="predicted"/>
<evidence type="ECO:0000313" key="2">
    <source>
        <dbReference type="Proteomes" id="UP000661918"/>
    </source>
</evidence>
<comment type="caution">
    <text evidence="1">The sequence shown here is derived from an EMBL/GenBank/DDBJ whole genome shotgun (WGS) entry which is preliminary data.</text>
</comment>
<keyword evidence="2" id="KW-1185">Reference proteome</keyword>
<dbReference type="Proteomes" id="UP000661918">
    <property type="component" value="Unassembled WGS sequence"/>
</dbReference>